<feature type="compositionally biased region" description="Basic and acidic residues" evidence="8">
    <location>
        <begin position="467"/>
        <end position="478"/>
    </location>
</feature>
<dbReference type="Gene3D" id="3.30.1490.120">
    <property type="entry name" value="RNA polymerase Rpb7-like, N-terminal domain"/>
    <property type="match status" value="1"/>
</dbReference>
<protein>
    <recommendedName>
        <fullName evidence="7">DNA-directed RNA polymerase subunit</fullName>
    </recommendedName>
</protein>
<keyword evidence="11" id="KW-1185">Reference proteome</keyword>
<keyword evidence="6 7" id="KW-0539">Nucleus</keyword>
<proteinExistence type="inferred from homology"/>
<evidence type="ECO:0000313" key="11">
    <source>
        <dbReference type="Proteomes" id="UP000248349"/>
    </source>
</evidence>
<feature type="region of interest" description="Disordered" evidence="8">
    <location>
        <begin position="1"/>
        <end position="84"/>
    </location>
</feature>
<feature type="region of interest" description="Disordered" evidence="8">
    <location>
        <begin position="225"/>
        <end position="329"/>
    </location>
</feature>
<gene>
    <name evidence="10" type="ORF">BP01DRAFT_347359</name>
</gene>
<dbReference type="Pfam" id="PF17875">
    <property type="entry name" value="RPA43_OB"/>
    <property type="match status" value="1"/>
</dbReference>
<feature type="region of interest" description="Disordered" evidence="8">
    <location>
        <begin position="386"/>
        <end position="478"/>
    </location>
</feature>
<dbReference type="RefSeq" id="XP_025428191.1">
    <property type="nucleotide sequence ID" value="XM_025573682.1"/>
</dbReference>
<feature type="compositionally biased region" description="Acidic residues" evidence="8">
    <location>
        <begin position="266"/>
        <end position="275"/>
    </location>
</feature>
<evidence type="ECO:0000256" key="5">
    <source>
        <dbReference type="ARBA" id="ARBA00023163"/>
    </source>
</evidence>
<evidence type="ECO:0000313" key="10">
    <source>
        <dbReference type="EMBL" id="PYH42209.1"/>
    </source>
</evidence>
<feature type="compositionally biased region" description="Basic and acidic residues" evidence="8">
    <location>
        <begin position="276"/>
        <end position="288"/>
    </location>
</feature>
<comment type="similarity">
    <text evidence="2">Belongs to the eukaryotic RPA43 RNA polymerase subunit family.</text>
</comment>
<dbReference type="FunFam" id="3.30.1490.120:FF:000004">
    <property type="entry name" value="RNA polymerase I subunit Rpa43"/>
    <property type="match status" value="1"/>
</dbReference>
<evidence type="ECO:0000256" key="3">
    <source>
        <dbReference type="ARBA" id="ARBA00022478"/>
    </source>
</evidence>
<dbReference type="EMBL" id="KZ821254">
    <property type="protein sequence ID" value="PYH42209.1"/>
    <property type="molecule type" value="Genomic_DNA"/>
</dbReference>
<dbReference type="GO" id="GO:0006362">
    <property type="term" value="P:transcription elongation by RNA polymerase I"/>
    <property type="evidence" value="ECO:0007669"/>
    <property type="project" value="UniProtKB-ARBA"/>
</dbReference>
<feature type="compositionally biased region" description="Low complexity" evidence="8">
    <location>
        <begin position="240"/>
        <end position="257"/>
    </location>
</feature>
<feature type="compositionally biased region" description="Basic residues" evidence="8">
    <location>
        <begin position="25"/>
        <end position="42"/>
    </location>
</feature>
<accession>A0A318Z572</accession>
<dbReference type="Gene3D" id="2.40.50.1060">
    <property type="match status" value="1"/>
</dbReference>
<keyword evidence="5 7" id="KW-0804">Transcription</keyword>
<evidence type="ECO:0000256" key="8">
    <source>
        <dbReference type="SAM" id="MobiDB-lite"/>
    </source>
</evidence>
<dbReference type="OrthoDB" id="10250504at2759"/>
<evidence type="ECO:0000256" key="4">
    <source>
        <dbReference type="ARBA" id="ARBA00022553"/>
    </source>
</evidence>
<evidence type="ECO:0000256" key="7">
    <source>
        <dbReference type="RuleBase" id="RU369086"/>
    </source>
</evidence>
<comment type="subcellular location">
    <subcellularLocation>
        <location evidence="1">Nucleus</location>
        <location evidence="1">Nucleolus</location>
    </subcellularLocation>
</comment>
<evidence type="ECO:0000256" key="6">
    <source>
        <dbReference type="ARBA" id="ARBA00023242"/>
    </source>
</evidence>
<reference evidence="10 11" key="1">
    <citation type="submission" date="2016-12" db="EMBL/GenBank/DDBJ databases">
        <title>The genomes of Aspergillus section Nigri reveals drivers in fungal speciation.</title>
        <authorList>
            <consortium name="DOE Joint Genome Institute"/>
            <person name="Vesth T.C."/>
            <person name="Nybo J."/>
            <person name="Theobald S."/>
            <person name="Brandl J."/>
            <person name="Frisvad J.C."/>
            <person name="Nielsen K.F."/>
            <person name="Lyhne E.K."/>
            <person name="Kogle M.E."/>
            <person name="Kuo A."/>
            <person name="Riley R."/>
            <person name="Clum A."/>
            <person name="Nolan M."/>
            <person name="Lipzen A."/>
            <person name="Salamov A."/>
            <person name="Henrissat B."/>
            <person name="Wiebenga A."/>
            <person name="De Vries R.P."/>
            <person name="Grigoriev I.V."/>
            <person name="Mortensen U.H."/>
            <person name="Andersen M.R."/>
            <person name="Baker S.E."/>
        </authorList>
    </citation>
    <scope>NUCLEOTIDE SEQUENCE [LARGE SCALE GENOMIC DNA]</scope>
    <source>
        <strain evidence="10 11">JOP 1030-1</strain>
    </source>
</reference>
<dbReference type="InterPro" id="IPR041178">
    <property type="entry name" value="RPA43_OB"/>
</dbReference>
<feature type="domain" description="RPA43 OB" evidence="9">
    <location>
        <begin position="188"/>
        <end position="375"/>
    </location>
</feature>
<feature type="compositionally biased region" description="Low complexity" evidence="8">
    <location>
        <begin position="295"/>
        <end position="313"/>
    </location>
</feature>
<dbReference type="GO" id="GO:0005736">
    <property type="term" value="C:RNA polymerase I complex"/>
    <property type="evidence" value="ECO:0007669"/>
    <property type="project" value="TreeGrafter"/>
</dbReference>
<evidence type="ECO:0000259" key="9">
    <source>
        <dbReference type="Pfam" id="PF17875"/>
    </source>
</evidence>
<evidence type="ECO:0000256" key="1">
    <source>
        <dbReference type="ARBA" id="ARBA00004604"/>
    </source>
</evidence>
<dbReference type="GO" id="GO:0006361">
    <property type="term" value="P:transcription initiation at RNA polymerase I promoter"/>
    <property type="evidence" value="ECO:0007669"/>
    <property type="project" value="UniProtKB-ARBA"/>
</dbReference>
<evidence type="ECO:0000256" key="2">
    <source>
        <dbReference type="ARBA" id="ARBA00005930"/>
    </source>
</evidence>
<dbReference type="PANTHER" id="PTHR12709">
    <property type="entry name" value="DNA-DIRECTED RNA POLYMERASE II, III"/>
    <property type="match status" value="1"/>
</dbReference>
<sequence>MAIDAMEIDSQIASPALNRSPEKERKRKHKDTSSPSKKKRKHTITDEQATPMPIRDKKSSSSSTSKKSSLKSQKKSTNAPAESSPYTLTTATLYLPLSPISISPTHAQASLMAEHLSPLLLTYYPPLQGIVLAYSNVTISSTPPNSPESAAAAAATEDHPQPLTLARTAGEYGVLYVYLTATFLVFRPQRGQLLEGWVNVQSEGFLGAIALNLFSVGIERKRLPSNWKWIPPGDEQEVESSTATTTTTISTTNNTSSDDTKRFPSSDDDDDDESDSESKPKFDPELEHFTPVTLASDANPLNPSNSNPSTDLSAINDPTTAANANHEDDDEVEGYFQSVSGHRVRGTIKFRVVDIDVIPGSERDRGFISIEGTMLTPEEEVQVLEDERNGILSSAGPGSSRRHGSVDTPSVSFTVPLGAAKTDRVDELRDVDDQEKEEIAAVDTPSKSTSSTKIKKEKKSKSSSSSVKKEKKEKKSKD</sequence>
<dbReference type="PANTHER" id="PTHR12709:SF5">
    <property type="entry name" value="DNA-DIRECTED RNA POLYMERASE I SUBUNIT RPA43"/>
    <property type="match status" value="1"/>
</dbReference>
<comment type="function">
    <text evidence="7">DNA-dependent RNA polymerase which catalyzes the transcription of DNA into RNA using the four ribonucleoside triphosphates as substrates.</text>
</comment>
<keyword evidence="3 7" id="KW-0240">DNA-directed RNA polymerase</keyword>
<name>A0A318Z572_9EURO</name>
<keyword evidence="4" id="KW-0597">Phosphoprotein</keyword>
<dbReference type="Proteomes" id="UP000248349">
    <property type="component" value="Unassembled WGS sequence"/>
</dbReference>
<dbReference type="InterPro" id="IPR045113">
    <property type="entry name" value="Rpb7-like"/>
</dbReference>
<dbReference type="GeneID" id="37074910"/>
<dbReference type="STRING" id="1450539.A0A318Z572"/>
<dbReference type="InterPro" id="IPR036898">
    <property type="entry name" value="RNA_pol_Rpb7-like_N_sf"/>
</dbReference>
<organism evidence="10 11">
    <name type="scientific">Aspergillus saccharolyticus JOP 1030-1</name>
    <dbReference type="NCBI Taxonomy" id="1450539"/>
    <lineage>
        <taxon>Eukaryota</taxon>
        <taxon>Fungi</taxon>
        <taxon>Dikarya</taxon>
        <taxon>Ascomycota</taxon>
        <taxon>Pezizomycotina</taxon>
        <taxon>Eurotiomycetes</taxon>
        <taxon>Eurotiomycetidae</taxon>
        <taxon>Eurotiales</taxon>
        <taxon>Aspergillaceae</taxon>
        <taxon>Aspergillus</taxon>
        <taxon>Aspergillus subgen. Circumdati</taxon>
    </lineage>
</organism>
<dbReference type="AlphaFoldDB" id="A0A318Z572"/>